<comment type="catalytic activity">
    <reaction evidence="8">
        <text>D-glucosamine 6-phosphate + acetyl-CoA = N-acetyl-D-glucosamine 6-phosphate + CoA + H(+)</text>
        <dbReference type="Rhea" id="RHEA:10292"/>
        <dbReference type="ChEBI" id="CHEBI:15378"/>
        <dbReference type="ChEBI" id="CHEBI:57287"/>
        <dbReference type="ChEBI" id="CHEBI:57288"/>
        <dbReference type="ChEBI" id="CHEBI:57513"/>
        <dbReference type="ChEBI" id="CHEBI:58725"/>
        <dbReference type="EC" id="2.3.1.4"/>
    </reaction>
</comment>
<dbReference type="Proteomes" id="UP000184330">
    <property type="component" value="Unassembled WGS sequence"/>
</dbReference>
<feature type="domain" description="N-acetyltransferase" evidence="9">
    <location>
        <begin position="25"/>
        <end position="180"/>
    </location>
</feature>
<evidence type="ECO:0000313" key="10">
    <source>
        <dbReference type="EMBL" id="CZR53814.1"/>
    </source>
</evidence>
<dbReference type="AlphaFoldDB" id="A0A1L7WM12"/>
<dbReference type="PANTHER" id="PTHR13355:SF11">
    <property type="entry name" value="GLUCOSAMINE 6-PHOSPHATE N-ACETYLTRANSFERASE"/>
    <property type="match status" value="1"/>
</dbReference>
<protein>
    <recommendedName>
        <fullName evidence="8">Glucosamine 6-phosphate N-acetyltransferase</fullName>
        <ecNumber evidence="8">2.3.1.4</ecNumber>
    </recommendedName>
</protein>
<dbReference type="Gene3D" id="3.40.630.30">
    <property type="match status" value="1"/>
</dbReference>
<evidence type="ECO:0000256" key="2">
    <source>
        <dbReference type="ARBA" id="ARBA00004586"/>
    </source>
</evidence>
<accession>A0A1L7WM12</accession>
<evidence type="ECO:0000256" key="1">
    <source>
        <dbReference type="ARBA" id="ARBA00004184"/>
    </source>
</evidence>
<comment type="pathway">
    <text evidence="8">Nucleotide-sugar biosynthesis; UDP-N-acetyl-alpha-D-glucosamine biosynthesis; N-acetyl-alpha-D-glucosamine 1-phosphate from alpha-D-glucosamine 6-phosphate (route I): step 1/2.</text>
</comment>
<dbReference type="GO" id="GO:0006048">
    <property type="term" value="P:UDP-N-acetylglucosamine biosynthetic process"/>
    <property type="evidence" value="ECO:0007669"/>
    <property type="project" value="UniProtKB-UniRule"/>
</dbReference>
<evidence type="ECO:0000256" key="6">
    <source>
        <dbReference type="ARBA" id="ARBA00023136"/>
    </source>
</evidence>
<dbReference type="UniPathway" id="UPA00113">
    <property type="reaction ID" value="UER00529"/>
</dbReference>
<dbReference type="EMBL" id="FJOG01000004">
    <property type="protein sequence ID" value="CZR53814.1"/>
    <property type="molecule type" value="Genomic_DNA"/>
</dbReference>
<gene>
    <name evidence="10" type="ORF">PAC_03696</name>
</gene>
<evidence type="ECO:0000256" key="4">
    <source>
        <dbReference type="ARBA" id="ARBA00022679"/>
    </source>
</evidence>
<dbReference type="GO" id="GO:0005789">
    <property type="term" value="C:endoplasmic reticulum membrane"/>
    <property type="evidence" value="ECO:0007669"/>
    <property type="project" value="UniProtKB-SubCell"/>
</dbReference>
<keyword evidence="11" id="KW-1185">Reference proteome</keyword>
<proteinExistence type="inferred from homology"/>
<dbReference type="InterPro" id="IPR000182">
    <property type="entry name" value="GNAT_dom"/>
</dbReference>
<dbReference type="EC" id="2.3.1.4" evidence="8"/>
<evidence type="ECO:0000256" key="8">
    <source>
        <dbReference type="RuleBase" id="RU365086"/>
    </source>
</evidence>
<evidence type="ECO:0000256" key="5">
    <source>
        <dbReference type="ARBA" id="ARBA00022824"/>
    </source>
</evidence>
<comment type="similarity">
    <text evidence="8">Belongs to the acetyltransferase family. GNA1 subfamily.</text>
</comment>
<keyword evidence="4 8" id="KW-0808">Transferase</keyword>
<keyword evidence="7 8" id="KW-0012">Acyltransferase</keyword>
<dbReference type="CDD" id="cd04301">
    <property type="entry name" value="NAT_SF"/>
    <property type="match status" value="1"/>
</dbReference>
<name>A0A1L7WM12_9HELO</name>
<dbReference type="Pfam" id="PF00583">
    <property type="entry name" value="Acetyltransf_1"/>
    <property type="match status" value="1"/>
</dbReference>
<comment type="subunit">
    <text evidence="3">Homodimer.</text>
</comment>
<dbReference type="InterPro" id="IPR039143">
    <property type="entry name" value="GNPNAT1-like"/>
</dbReference>
<evidence type="ECO:0000313" key="11">
    <source>
        <dbReference type="Proteomes" id="UP000184330"/>
    </source>
</evidence>
<evidence type="ECO:0000256" key="3">
    <source>
        <dbReference type="ARBA" id="ARBA00011738"/>
    </source>
</evidence>
<organism evidence="10 11">
    <name type="scientific">Phialocephala subalpina</name>
    <dbReference type="NCBI Taxonomy" id="576137"/>
    <lineage>
        <taxon>Eukaryota</taxon>
        <taxon>Fungi</taxon>
        <taxon>Dikarya</taxon>
        <taxon>Ascomycota</taxon>
        <taxon>Pezizomycotina</taxon>
        <taxon>Leotiomycetes</taxon>
        <taxon>Helotiales</taxon>
        <taxon>Mollisiaceae</taxon>
        <taxon>Phialocephala</taxon>
        <taxon>Phialocephala fortinii species complex</taxon>
    </lineage>
</organism>
<dbReference type="PANTHER" id="PTHR13355">
    <property type="entry name" value="GLUCOSAMINE 6-PHOSPHATE N-ACETYLTRANSFERASE"/>
    <property type="match status" value="1"/>
</dbReference>
<dbReference type="PROSITE" id="PS51186">
    <property type="entry name" value="GNAT"/>
    <property type="match status" value="1"/>
</dbReference>
<evidence type="ECO:0000259" key="9">
    <source>
        <dbReference type="PROSITE" id="PS51186"/>
    </source>
</evidence>
<dbReference type="STRING" id="576137.A0A1L7WM12"/>
<dbReference type="GO" id="GO:0004343">
    <property type="term" value="F:glucosamine 6-phosphate N-acetyltransferase activity"/>
    <property type="evidence" value="ECO:0007669"/>
    <property type="project" value="UniProtKB-UniRule"/>
</dbReference>
<reference evidence="10 11" key="1">
    <citation type="submission" date="2016-03" db="EMBL/GenBank/DDBJ databases">
        <authorList>
            <person name="Ploux O."/>
        </authorList>
    </citation>
    <scope>NUCLEOTIDE SEQUENCE [LARGE SCALE GENOMIC DNA]</scope>
    <source>
        <strain evidence="10 11">UAMH 11012</strain>
    </source>
</reference>
<keyword evidence="5" id="KW-0256">Endoplasmic reticulum</keyword>
<dbReference type="InterPro" id="IPR016181">
    <property type="entry name" value="Acyl_CoA_acyltransferase"/>
</dbReference>
<sequence>MASSQELFSAVLVSQKVKEIMPDTCHIRPLKRSDFHRGHLDVLRGLTHVGEISEAAWTERFDWMKRCNGTYYTLVIVDESSDASKSIVGTGTLFVEKKFLYELGTQGHIEDIAIAGDMQGKKLGVKLIQALDHIAKEVGCYKTILDCDPKNAAFYEKCGYGKAGQEMHHYYDDKAQKHGV</sequence>
<keyword evidence="6" id="KW-0472">Membrane</keyword>
<dbReference type="SUPFAM" id="SSF55729">
    <property type="entry name" value="Acyl-CoA N-acyltransferases (Nat)"/>
    <property type="match status" value="1"/>
</dbReference>
<evidence type="ECO:0000256" key="7">
    <source>
        <dbReference type="ARBA" id="ARBA00023315"/>
    </source>
</evidence>
<dbReference type="OrthoDB" id="10039976at2759"/>
<dbReference type="FunFam" id="3.40.630.30:FF:000048">
    <property type="entry name" value="Glucosamine 6-phosphate N-acetyltransferase"/>
    <property type="match status" value="1"/>
</dbReference>
<comment type="subcellular location">
    <subcellularLocation>
        <location evidence="1">Endomembrane system</location>
        <topology evidence="1">Peripheral membrane protein</topology>
    </subcellularLocation>
    <subcellularLocation>
        <location evidence="2">Endoplasmic reticulum membrane</location>
    </subcellularLocation>
</comment>